<evidence type="ECO:0000313" key="3">
    <source>
        <dbReference type="EMBL" id="EEG47828.1"/>
    </source>
</evidence>
<evidence type="ECO:0000256" key="1">
    <source>
        <dbReference type="SAM" id="MobiDB-lite"/>
    </source>
</evidence>
<comment type="caution">
    <text evidence="3">The sequence shown here is derived from an EMBL/GenBank/DDBJ whole genome shotgun (WGS) entry which is preliminary data.</text>
</comment>
<dbReference type="GeneID" id="86822864"/>
<feature type="region of interest" description="Disordered" evidence="1">
    <location>
        <begin position="31"/>
        <end position="70"/>
    </location>
</feature>
<feature type="chain" id="PRO_5038344353" description="DUF3221 domain-containing protein" evidence="2">
    <location>
        <begin position="24"/>
        <end position="242"/>
    </location>
</feature>
<dbReference type="Proteomes" id="UP000003100">
    <property type="component" value="Unassembled WGS sequence"/>
</dbReference>
<proteinExistence type="predicted"/>
<dbReference type="EMBL" id="ACBZ01000176">
    <property type="protein sequence ID" value="EEG47828.1"/>
    <property type="molecule type" value="Genomic_DNA"/>
</dbReference>
<feature type="compositionally biased region" description="Polar residues" evidence="1">
    <location>
        <begin position="42"/>
        <end position="55"/>
    </location>
</feature>
<sequence>MKRKIFHSAILVFVLLLAGCVQETSPSEGEVLSKISEKDSTHTSSSAANSPTQDDQSIHDSSSEENTEQQEGQLYGVIIDSNDEQVTVSEIGLNGEGDIYLSQNDLSRNPSAYETGSVLLVQFDGSIQESYPAQFGQVISVSELTEEQLLHAKEAQWAAPEEEGTASTYVIIMEPRKNTGLRIGQILMSQGGPNGNILINASDFGDSLTEYQTGDLIRLNYQGSKSTSNSRSIEKATAIQKF</sequence>
<keyword evidence="4" id="KW-1185">Reference proteome</keyword>
<evidence type="ECO:0000313" key="4">
    <source>
        <dbReference type="Proteomes" id="UP000003100"/>
    </source>
</evidence>
<reference evidence="3 4" key="1">
    <citation type="submission" date="2009-01" db="EMBL/GenBank/DDBJ databases">
        <authorList>
            <person name="Fulton L."/>
            <person name="Clifton S."/>
            <person name="Fulton B."/>
            <person name="Xu J."/>
            <person name="Minx P."/>
            <person name="Pepin K.H."/>
            <person name="Johnson M."/>
            <person name="Bhonagiri V."/>
            <person name="Nash W.E."/>
            <person name="Mardis E.R."/>
            <person name="Wilson R.K."/>
        </authorList>
    </citation>
    <scope>NUCLEOTIDE SEQUENCE [LARGE SCALE GENOMIC DNA]</scope>
    <source>
        <strain evidence="4">DSM 10507 / JCM 14656 / S5a33</strain>
    </source>
</reference>
<dbReference type="RefSeq" id="WP_005951381.1">
    <property type="nucleotide sequence ID" value="NZ_CP136423.1"/>
</dbReference>
<gene>
    <name evidence="3" type="ORF">RUMHYD_03300</name>
</gene>
<evidence type="ECO:0000256" key="2">
    <source>
        <dbReference type="SAM" id="SignalP"/>
    </source>
</evidence>
<evidence type="ECO:0008006" key="5">
    <source>
        <dbReference type="Google" id="ProtNLM"/>
    </source>
</evidence>
<keyword evidence="2" id="KW-0732">Signal</keyword>
<dbReference type="PATRIC" id="fig|476272.21.peg.1427"/>
<accession>C0CQY7</accession>
<dbReference type="HOGENOM" id="CLU_1145467_0_0_9"/>
<reference evidence="3 4" key="2">
    <citation type="submission" date="2009-02" db="EMBL/GenBank/DDBJ databases">
        <title>Draft genome sequence of Blautia hydrogenotrophica DSM 10507 (Ruminococcus hydrogenotrophicus DSM 10507).</title>
        <authorList>
            <person name="Sudarsanam P."/>
            <person name="Ley R."/>
            <person name="Guruge J."/>
            <person name="Turnbaugh P.J."/>
            <person name="Mahowald M."/>
            <person name="Liep D."/>
            <person name="Gordon J."/>
        </authorList>
    </citation>
    <scope>NUCLEOTIDE SEQUENCE [LARGE SCALE GENOMIC DNA]</scope>
    <source>
        <strain evidence="4">DSM 10507 / JCM 14656 / S5a33</strain>
    </source>
</reference>
<name>C0CQY7_BLAHS</name>
<organism evidence="3 4">
    <name type="scientific">Blautia hydrogenotrophica (strain DSM 10507 / JCM 14656 / S5a33)</name>
    <name type="common">Ruminococcus hydrogenotrophicus</name>
    <dbReference type="NCBI Taxonomy" id="476272"/>
    <lineage>
        <taxon>Bacteria</taxon>
        <taxon>Bacillati</taxon>
        <taxon>Bacillota</taxon>
        <taxon>Clostridia</taxon>
        <taxon>Lachnospirales</taxon>
        <taxon>Lachnospiraceae</taxon>
        <taxon>Blautia</taxon>
    </lineage>
</organism>
<protein>
    <recommendedName>
        <fullName evidence="5">DUF3221 domain-containing protein</fullName>
    </recommendedName>
</protein>
<feature type="signal peptide" evidence="2">
    <location>
        <begin position="1"/>
        <end position="23"/>
    </location>
</feature>
<dbReference type="AlphaFoldDB" id="C0CQY7"/>
<dbReference type="PROSITE" id="PS51257">
    <property type="entry name" value="PROKAR_LIPOPROTEIN"/>
    <property type="match status" value="1"/>
</dbReference>